<keyword evidence="3" id="KW-1185">Reference proteome</keyword>
<proteinExistence type="predicted"/>
<dbReference type="Gene3D" id="2.40.70.10">
    <property type="entry name" value="Acid Proteases"/>
    <property type="match status" value="1"/>
</dbReference>
<dbReference type="Pfam" id="PF08284">
    <property type="entry name" value="RVP_2"/>
    <property type="match status" value="1"/>
</dbReference>
<reference evidence="3" key="1">
    <citation type="journal article" date="2019" name="Plant Biotechnol. J.">
        <title>Genome sequencing of the Australian wild diploid species Gossypium australe highlights disease resistance and delayed gland morphogenesis.</title>
        <authorList>
            <person name="Cai Y."/>
            <person name="Cai X."/>
            <person name="Wang Q."/>
            <person name="Wang P."/>
            <person name="Zhang Y."/>
            <person name="Cai C."/>
            <person name="Xu Y."/>
            <person name="Wang K."/>
            <person name="Zhou Z."/>
            <person name="Wang C."/>
            <person name="Geng S."/>
            <person name="Li B."/>
            <person name="Dong Q."/>
            <person name="Hou Y."/>
            <person name="Wang H."/>
            <person name="Ai P."/>
            <person name="Liu Z."/>
            <person name="Yi F."/>
            <person name="Sun M."/>
            <person name="An G."/>
            <person name="Cheng J."/>
            <person name="Zhang Y."/>
            <person name="Shi Q."/>
            <person name="Xie Y."/>
            <person name="Shi X."/>
            <person name="Chang Y."/>
            <person name="Huang F."/>
            <person name="Chen Y."/>
            <person name="Hong S."/>
            <person name="Mi L."/>
            <person name="Sun Q."/>
            <person name="Zhang L."/>
            <person name="Zhou B."/>
            <person name="Peng R."/>
            <person name="Zhang X."/>
            <person name="Liu F."/>
        </authorList>
    </citation>
    <scope>NUCLEOTIDE SEQUENCE [LARGE SCALE GENOMIC DNA]</scope>
    <source>
        <strain evidence="3">cv. PA1801</strain>
    </source>
</reference>
<dbReference type="Gene3D" id="3.30.70.270">
    <property type="match status" value="1"/>
</dbReference>
<dbReference type="FunFam" id="3.30.70.270:FF:000020">
    <property type="entry name" value="Transposon Tf2-6 polyprotein-like Protein"/>
    <property type="match status" value="1"/>
</dbReference>
<dbReference type="CDD" id="cd00303">
    <property type="entry name" value="retropepsin_like"/>
    <property type="match status" value="1"/>
</dbReference>
<dbReference type="InterPro" id="IPR021109">
    <property type="entry name" value="Peptidase_aspartic_dom_sf"/>
</dbReference>
<feature type="domain" description="Reverse transcriptase/retrotransposon-derived protein RNase H-like" evidence="1">
    <location>
        <begin position="445"/>
        <end position="533"/>
    </location>
</feature>
<evidence type="ECO:0000313" key="3">
    <source>
        <dbReference type="Proteomes" id="UP000325315"/>
    </source>
</evidence>
<dbReference type="Pfam" id="PF17919">
    <property type="entry name" value="RT_RNaseH_2"/>
    <property type="match status" value="1"/>
</dbReference>
<sequence length="598" mass="67854">MPIRPETQIKVRGVTFLDIRVLQLKMLDEYTNDIDQEMYTGDNVSCELDETELATPNVNPVSTRQPNVERGSIRERDDSQLLKAIADALQRVAGTTSATTSTPIVRRAPIKELREMSVVDYEREFSRLSRYVMEFVTTEADSCKRFLRGLRDELQVQLPTMFTGSVRGLSRETEILNYGARKGNDVVTQQSEIRTPARAYVVRTHEEGEANDVVTSIFLLQSKHVYALIDPESSHSYVNTKLVESGSLKSKMSRVSIVVSSSLGQSMLVDRVCRRCPLMIRNITFPVDLLIMSFGDFDIISDMDWFTKHGGCEAFLAYVINSDSVENREVEFAIEVFLGMIPVSIPLPISPWGAPMLFVKKKDGSMLLCYYQLKVKESDVPKTAFRTRYDGIRVDPKKIEAPRNVSKVRSFLGLAGYYRRFVNGFSKIALSMTKLLHKNVQFVLDNQCQESFQKLKQMLTEAPILTLPESRKDFVIYSDASLSGLGCFLMQYGKVIAYVSRQLKTHDRNYLTHDLELAAVVFALKIWRHYLYVRRKLQSWDARQLSTAGQVTLAQSILFSIPSYFIQSMLVPRSICDEIESLVKGSFGAPLMVKGICL</sequence>
<evidence type="ECO:0000259" key="1">
    <source>
        <dbReference type="Pfam" id="PF17919"/>
    </source>
</evidence>
<comment type="caution">
    <text evidence="2">The sequence shown here is derived from an EMBL/GenBank/DDBJ whole genome shotgun (WGS) entry which is preliminary data.</text>
</comment>
<dbReference type="PANTHER" id="PTHR34072">
    <property type="entry name" value="ENZYMATIC POLYPROTEIN-RELATED"/>
    <property type="match status" value="1"/>
</dbReference>
<gene>
    <name evidence="2" type="ORF">EPI10_023237</name>
</gene>
<dbReference type="InterPro" id="IPR043128">
    <property type="entry name" value="Rev_trsase/Diguanyl_cyclase"/>
</dbReference>
<name>A0A5B6VUS0_9ROSI</name>
<dbReference type="AlphaFoldDB" id="A0A5B6VUS0"/>
<dbReference type="PANTHER" id="PTHR34072:SF59">
    <property type="entry name" value="CCHC-TYPE INTEGRASE"/>
    <property type="match status" value="1"/>
</dbReference>
<dbReference type="SUPFAM" id="SSF56672">
    <property type="entry name" value="DNA/RNA polymerases"/>
    <property type="match status" value="1"/>
</dbReference>
<dbReference type="InterPro" id="IPR041577">
    <property type="entry name" value="RT_RNaseH_2"/>
</dbReference>
<dbReference type="EMBL" id="SMMG02000005">
    <property type="protein sequence ID" value="KAA3472798.1"/>
    <property type="molecule type" value="Genomic_DNA"/>
</dbReference>
<organism evidence="2 3">
    <name type="scientific">Gossypium australe</name>
    <dbReference type="NCBI Taxonomy" id="47621"/>
    <lineage>
        <taxon>Eukaryota</taxon>
        <taxon>Viridiplantae</taxon>
        <taxon>Streptophyta</taxon>
        <taxon>Embryophyta</taxon>
        <taxon>Tracheophyta</taxon>
        <taxon>Spermatophyta</taxon>
        <taxon>Magnoliopsida</taxon>
        <taxon>eudicotyledons</taxon>
        <taxon>Gunneridae</taxon>
        <taxon>Pentapetalae</taxon>
        <taxon>rosids</taxon>
        <taxon>malvids</taxon>
        <taxon>Malvales</taxon>
        <taxon>Malvaceae</taxon>
        <taxon>Malvoideae</taxon>
        <taxon>Gossypium</taxon>
    </lineage>
</organism>
<accession>A0A5B6VUS0</accession>
<dbReference type="Proteomes" id="UP000325315">
    <property type="component" value="Unassembled WGS sequence"/>
</dbReference>
<dbReference type="InterPro" id="IPR043502">
    <property type="entry name" value="DNA/RNA_pol_sf"/>
</dbReference>
<protein>
    <submittedName>
        <fullName evidence="2">Transposon Ty3-I Gag-Pol polyprotein</fullName>
    </submittedName>
</protein>
<evidence type="ECO:0000313" key="2">
    <source>
        <dbReference type="EMBL" id="KAA3472798.1"/>
    </source>
</evidence>